<keyword evidence="1" id="KW-0812">Transmembrane</keyword>
<feature type="transmembrane region" description="Helical" evidence="1">
    <location>
        <begin position="69"/>
        <end position="90"/>
    </location>
</feature>
<feature type="transmembrane region" description="Helical" evidence="1">
    <location>
        <begin position="47"/>
        <end position="63"/>
    </location>
</feature>
<protein>
    <submittedName>
        <fullName evidence="2">Uncharacterized protein</fullName>
    </submittedName>
</protein>
<evidence type="ECO:0000313" key="2">
    <source>
        <dbReference type="EMBL" id="MPN06697.1"/>
    </source>
</evidence>
<name>A0A645EXR7_9ZZZZ</name>
<reference evidence="2" key="1">
    <citation type="submission" date="2019-08" db="EMBL/GenBank/DDBJ databases">
        <authorList>
            <person name="Kucharzyk K."/>
            <person name="Murdoch R.W."/>
            <person name="Higgins S."/>
            <person name="Loffler F."/>
        </authorList>
    </citation>
    <scope>NUCLEOTIDE SEQUENCE</scope>
</reference>
<feature type="transmembrane region" description="Helical" evidence="1">
    <location>
        <begin position="6"/>
        <end position="26"/>
    </location>
</feature>
<dbReference type="AlphaFoldDB" id="A0A645EXR7"/>
<keyword evidence="1" id="KW-1133">Transmembrane helix</keyword>
<organism evidence="2">
    <name type="scientific">bioreactor metagenome</name>
    <dbReference type="NCBI Taxonomy" id="1076179"/>
    <lineage>
        <taxon>unclassified sequences</taxon>
        <taxon>metagenomes</taxon>
        <taxon>ecological metagenomes</taxon>
    </lineage>
</organism>
<keyword evidence="1" id="KW-0472">Membrane</keyword>
<evidence type="ECO:0000256" key="1">
    <source>
        <dbReference type="SAM" id="Phobius"/>
    </source>
</evidence>
<accession>A0A645EXR7</accession>
<dbReference type="EMBL" id="VSSQ01052627">
    <property type="protein sequence ID" value="MPN06697.1"/>
    <property type="molecule type" value="Genomic_DNA"/>
</dbReference>
<gene>
    <name evidence="2" type="ORF">SDC9_153953</name>
</gene>
<sequence length="100" mass="11282">MEYVLGALVGIIYGGLVGLFKYFFLWRKLVKESDNTIKIKTVTIRMVISYVVNVITLTVAYLVRNIIPFDFVAFVIATAFALVLAGKLFSVQKLLLKTEM</sequence>
<comment type="caution">
    <text evidence="2">The sequence shown here is derived from an EMBL/GenBank/DDBJ whole genome shotgun (WGS) entry which is preliminary data.</text>
</comment>
<proteinExistence type="predicted"/>